<feature type="binding site" evidence="3">
    <location>
        <position position="22"/>
    </location>
    <ligand>
        <name>a divalent metal cation</name>
        <dbReference type="ChEBI" id="CHEBI:60240"/>
    </ligand>
</feature>
<evidence type="ECO:0000313" key="6">
    <source>
        <dbReference type="Proteomes" id="UP000242561"/>
    </source>
</evidence>
<dbReference type="KEGG" id="sphl:LPB140_03520"/>
<dbReference type="GO" id="GO:0004341">
    <property type="term" value="F:gluconolactonase activity"/>
    <property type="evidence" value="ECO:0007669"/>
    <property type="project" value="TreeGrafter"/>
</dbReference>
<dbReference type="PANTHER" id="PTHR10907">
    <property type="entry name" value="REGUCALCIN"/>
    <property type="match status" value="1"/>
</dbReference>
<feature type="binding site" evidence="3">
    <location>
        <position position="200"/>
    </location>
    <ligand>
        <name>a divalent metal cation</name>
        <dbReference type="ChEBI" id="CHEBI:60240"/>
    </ligand>
</feature>
<dbReference type="Gene3D" id="2.120.10.30">
    <property type="entry name" value="TolB, C-terminal domain"/>
    <property type="match status" value="1"/>
</dbReference>
<dbReference type="RefSeq" id="WP_072558684.1">
    <property type="nucleotide sequence ID" value="NZ_CP018154.1"/>
</dbReference>
<sequence>MENSHLKNDPIIFDDRICGLGEGPLWHPLRQTLYWVDIPNRAVMSKNSQCDSIINFDEMVSALGWIDADHLMLATETGLYKMHVDGGPRQIICPVEADTPTNRSNDGRTDPWGGFWIGTMGKSAEAGAGSIYRWYKGELRIVTKNMTVTNGICFDRPRQRAYFVDSARQIMFFVMLNSDGWPVGEPKIFMDLSEENQTIDGAITDLDGNIWAAMWEDGEVAQFSPEGKRLSTLKTFAPRTTCPAFGGPDGTDLYVTTASVGLKKTPALHVPHGATLLFKNVVKGALEPRILLHD</sequence>
<comment type="cofactor">
    <cofactor evidence="3">
        <name>Zn(2+)</name>
        <dbReference type="ChEBI" id="CHEBI:29105"/>
    </cofactor>
    <text evidence="3">Binds 1 divalent metal cation per subunit.</text>
</comment>
<evidence type="ECO:0000313" key="5">
    <source>
        <dbReference type="EMBL" id="APG62036.1"/>
    </source>
</evidence>
<dbReference type="Pfam" id="PF08450">
    <property type="entry name" value="SGL"/>
    <property type="match status" value="1"/>
</dbReference>
<protein>
    <recommendedName>
        <fullName evidence="4">SMP-30/Gluconolactonase/LRE-like region domain-containing protein</fullName>
    </recommendedName>
</protein>
<dbReference type="PRINTS" id="PR01790">
    <property type="entry name" value="SMP30FAMILY"/>
</dbReference>
<dbReference type="InterPro" id="IPR005511">
    <property type="entry name" value="SMP-30"/>
</dbReference>
<proteinExistence type="inferred from homology"/>
<dbReference type="GO" id="GO:0019853">
    <property type="term" value="P:L-ascorbic acid biosynthetic process"/>
    <property type="evidence" value="ECO:0007669"/>
    <property type="project" value="TreeGrafter"/>
</dbReference>
<dbReference type="PANTHER" id="PTHR10907:SF47">
    <property type="entry name" value="REGUCALCIN"/>
    <property type="match status" value="1"/>
</dbReference>
<accession>A0A1L3JA74</accession>
<evidence type="ECO:0000256" key="3">
    <source>
        <dbReference type="PIRSR" id="PIRSR605511-2"/>
    </source>
</evidence>
<reference evidence="5 6" key="1">
    <citation type="submission" date="2016-11" db="EMBL/GenBank/DDBJ databases">
        <title>Sphingorhabdus sp. LPB0140, isolated from marine environment.</title>
        <authorList>
            <person name="Kim E."/>
            <person name="Yi H."/>
        </authorList>
    </citation>
    <scope>NUCLEOTIDE SEQUENCE [LARGE SCALE GENOMIC DNA]</scope>
    <source>
        <strain evidence="5 6">LPB0140</strain>
    </source>
</reference>
<dbReference type="STRING" id="1913578.LPB140_03520"/>
<name>A0A1L3JA74_9SPHN</name>
<comment type="similarity">
    <text evidence="1">Belongs to the SMP-30/CGR1 family.</text>
</comment>
<feature type="domain" description="SMP-30/Gluconolactonase/LRE-like region" evidence="4">
    <location>
        <begin position="20"/>
        <end position="258"/>
    </location>
</feature>
<feature type="binding site" evidence="3">
    <location>
        <position position="150"/>
    </location>
    <ligand>
        <name>a divalent metal cation</name>
        <dbReference type="ChEBI" id="CHEBI:60240"/>
    </ligand>
</feature>
<feature type="binding site" evidence="3">
    <location>
        <position position="105"/>
    </location>
    <ligand>
        <name>substrate</name>
    </ligand>
</feature>
<keyword evidence="3" id="KW-0479">Metal-binding</keyword>
<dbReference type="Proteomes" id="UP000242561">
    <property type="component" value="Chromosome"/>
</dbReference>
<evidence type="ECO:0000256" key="2">
    <source>
        <dbReference type="PIRSR" id="PIRSR605511-1"/>
    </source>
</evidence>
<organism evidence="5 6">
    <name type="scientific">Sphingorhabdus lutea</name>
    <dbReference type="NCBI Taxonomy" id="1913578"/>
    <lineage>
        <taxon>Bacteria</taxon>
        <taxon>Pseudomonadati</taxon>
        <taxon>Pseudomonadota</taxon>
        <taxon>Alphaproteobacteria</taxon>
        <taxon>Sphingomonadales</taxon>
        <taxon>Sphingomonadaceae</taxon>
        <taxon>Sphingorhabdus</taxon>
    </lineage>
</organism>
<dbReference type="InterPro" id="IPR013658">
    <property type="entry name" value="SGL"/>
</dbReference>
<dbReference type="EMBL" id="CP018154">
    <property type="protein sequence ID" value="APG62036.1"/>
    <property type="molecule type" value="Genomic_DNA"/>
</dbReference>
<keyword evidence="3" id="KW-0862">Zinc</keyword>
<gene>
    <name evidence="5" type="ORF">LPB140_03520</name>
</gene>
<dbReference type="OrthoDB" id="2633250at2"/>
<dbReference type="InterPro" id="IPR011042">
    <property type="entry name" value="6-blade_b-propeller_TolB-like"/>
</dbReference>
<keyword evidence="6" id="KW-1185">Reference proteome</keyword>
<feature type="active site" description="Proton donor/acceptor" evidence="2">
    <location>
        <position position="200"/>
    </location>
</feature>
<dbReference type="GO" id="GO:0005509">
    <property type="term" value="F:calcium ion binding"/>
    <property type="evidence" value="ECO:0007669"/>
    <property type="project" value="TreeGrafter"/>
</dbReference>
<feature type="binding site" evidence="3">
    <location>
        <position position="103"/>
    </location>
    <ligand>
        <name>substrate</name>
    </ligand>
</feature>
<dbReference type="SUPFAM" id="SSF63829">
    <property type="entry name" value="Calcium-dependent phosphotriesterase"/>
    <property type="match status" value="1"/>
</dbReference>
<evidence type="ECO:0000259" key="4">
    <source>
        <dbReference type="Pfam" id="PF08450"/>
    </source>
</evidence>
<dbReference type="AlphaFoldDB" id="A0A1L3JA74"/>
<evidence type="ECO:0000256" key="1">
    <source>
        <dbReference type="ARBA" id="ARBA00008853"/>
    </source>
</evidence>